<dbReference type="Proteomes" id="UP000011086">
    <property type="component" value="Unassembled WGS sequence"/>
</dbReference>
<dbReference type="AlphaFoldDB" id="A0AA97P0A0"/>
<accession>A0AA97P0A0</accession>
<name>A0AA97P0A0_PYRO3</name>
<reference evidence="1" key="1">
    <citation type="journal article" date="2012" name="PLoS Genet.">
        <title>Comparative analysis of the genomes of two field isolates of the rice blast fungus Magnaporthe oryzae.</title>
        <authorList>
            <person name="Xue M."/>
            <person name="Yang J."/>
            <person name="Li Z."/>
            <person name="Hu S."/>
            <person name="Yao N."/>
            <person name="Dean R.A."/>
            <person name="Zhao W."/>
            <person name="Shen M."/>
            <person name="Zhang H."/>
            <person name="Li C."/>
            <person name="Liu L."/>
            <person name="Cao L."/>
            <person name="Xu X."/>
            <person name="Xing Y."/>
            <person name="Hsiang T."/>
            <person name="Zhang Z."/>
            <person name="Xu J.R."/>
            <person name="Peng Y.L."/>
        </authorList>
    </citation>
    <scope>NUCLEOTIDE SEQUENCE</scope>
    <source>
        <strain evidence="1">Y34</strain>
    </source>
</reference>
<sequence>MASTGAGDLGALEKSSVLIGTRLTNTINTMCKQLLITSTSRSIIENLIKLYLV</sequence>
<evidence type="ECO:0000313" key="1">
    <source>
        <dbReference type="EMBL" id="ELQ39651.1"/>
    </source>
</evidence>
<protein>
    <submittedName>
        <fullName evidence="1">Uncharacterized protein</fullName>
    </submittedName>
</protein>
<dbReference type="EMBL" id="JH792972">
    <property type="protein sequence ID" value="ELQ39651.1"/>
    <property type="molecule type" value="Genomic_DNA"/>
</dbReference>
<proteinExistence type="predicted"/>
<gene>
    <name evidence="1" type="ORF">OOU_Y34scaffold00489g5</name>
</gene>
<organism evidence="1">
    <name type="scientific">Pyricularia oryzae (strain Y34)</name>
    <name type="common">Rice blast fungus</name>
    <name type="synonym">Magnaporthe oryzae</name>
    <dbReference type="NCBI Taxonomy" id="1143189"/>
    <lineage>
        <taxon>Eukaryota</taxon>
        <taxon>Fungi</taxon>
        <taxon>Dikarya</taxon>
        <taxon>Ascomycota</taxon>
        <taxon>Pezizomycotina</taxon>
        <taxon>Sordariomycetes</taxon>
        <taxon>Sordariomycetidae</taxon>
        <taxon>Magnaporthales</taxon>
        <taxon>Pyriculariaceae</taxon>
        <taxon>Pyricularia</taxon>
    </lineage>
</organism>